<evidence type="ECO:0000313" key="5">
    <source>
        <dbReference type="Proteomes" id="UP000298805"/>
    </source>
</evidence>
<sequence>MNLKIIHKLLLGVFVLFLLFSAIVILVGDYLNDPLLSIVIFIVILYVVYYLGIKFFMNE</sequence>
<dbReference type="EMBL" id="CP027432">
    <property type="protein sequence ID" value="QCI27534.1"/>
    <property type="molecule type" value="Genomic_DNA"/>
</dbReference>
<feature type="transmembrane region" description="Helical" evidence="1">
    <location>
        <begin position="9"/>
        <end position="28"/>
    </location>
</feature>
<dbReference type="Proteomes" id="UP000272781">
    <property type="component" value="Unassembled WGS sequence"/>
</dbReference>
<reference evidence="5" key="1">
    <citation type="submission" date="2018-03" db="EMBL/GenBank/DDBJ databases">
        <title>A comparative analysis of the Nautiliaceae.</title>
        <authorList>
            <person name="Grosche A."/>
            <person name="Smedile F."/>
            <person name="Vetriani C."/>
        </authorList>
    </citation>
    <scope>NUCLEOTIDE SEQUENCE [LARGE SCALE GENOMIC DNA]</scope>
    <source>
        <strain evidence="5">TB6</strain>
    </source>
</reference>
<dbReference type="Proteomes" id="UP000298805">
    <property type="component" value="Chromosome"/>
</dbReference>
<reference evidence="2" key="3">
    <citation type="submission" date="2019-06" db="EMBL/GenBank/DDBJ databases">
        <title>A comparative analysis of the Nautiliaceae.</title>
        <authorList>
            <person name="Grosche A."/>
            <person name="Smedile F."/>
            <person name="Vetriani C."/>
        </authorList>
    </citation>
    <scope>NUCLEOTIDE SEQUENCE</scope>
    <source>
        <strain evidence="2">TB6</strain>
    </source>
</reference>
<keyword evidence="5" id="KW-1185">Reference proteome</keyword>
<name>A0AAJ4UXE3_9BACT</name>
<feature type="transmembrane region" description="Helical" evidence="1">
    <location>
        <begin position="34"/>
        <end position="53"/>
    </location>
</feature>
<dbReference type="EMBL" id="RJVK01000005">
    <property type="protein sequence ID" value="ROR38973.1"/>
    <property type="molecule type" value="Genomic_DNA"/>
</dbReference>
<evidence type="ECO:0000313" key="2">
    <source>
        <dbReference type="EMBL" id="QCI27534.1"/>
    </source>
</evidence>
<proteinExistence type="predicted"/>
<organism evidence="3 4">
    <name type="scientific">Caminibacter pacificus</name>
    <dbReference type="NCBI Taxonomy" id="1424653"/>
    <lineage>
        <taxon>Bacteria</taxon>
        <taxon>Pseudomonadati</taxon>
        <taxon>Campylobacterota</taxon>
        <taxon>Epsilonproteobacteria</taxon>
        <taxon>Nautiliales</taxon>
        <taxon>Nautiliaceae</taxon>
        <taxon>Caminibacter</taxon>
    </lineage>
</organism>
<keyword evidence="1" id="KW-0812">Transmembrane</keyword>
<protein>
    <submittedName>
        <fullName evidence="3">Uncharacterized protein</fullName>
    </submittedName>
</protein>
<gene>
    <name evidence="2" type="ORF">C6V80_00695</name>
    <name evidence="3" type="ORF">EDC58_1892</name>
</gene>
<accession>A0AAJ4UXE3</accession>
<dbReference type="AlphaFoldDB" id="A0AAJ4UXE3"/>
<keyword evidence="1" id="KW-0472">Membrane</keyword>
<evidence type="ECO:0000256" key="1">
    <source>
        <dbReference type="SAM" id="Phobius"/>
    </source>
</evidence>
<evidence type="ECO:0000313" key="3">
    <source>
        <dbReference type="EMBL" id="ROR38973.1"/>
    </source>
</evidence>
<keyword evidence="1" id="KW-1133">Transmembrane helix</keyword>
<evidence type="ECO:0000313" key="4">
    <source>
        <dbReference type="Proteomes" id="UP000272781"/>
    </source>
</evidence>
<reference evidence="3 4" key="2">
    <citation type="submission" date="2018-11" db="EMBL/GenBank/DDBJ databases">
        <title>Genomic Encyclopedia of Type Strains, Phase IV (KMG-IV): sequencing the most valuable type-strain genomes for metagenomic binning, comparative biology and taxonomic classification.</title>
        <authorList>
            <person name="Goeker M."/>
        </authorList>
    </citation>
    <scope>NUCLEOTIDE SEQUENCE [LARGE SCALE GENOMIC DNA]</scope>
    <source>
        <strain evidence="3 4">DSM 27783</strain>
    </source>
</reference>